<dbReference type="EMBL" id="LFML01000102">
    <property type="protein sequence ID" value="KMO95334.1"/>
    <property type="molecule type" value="Genomic_DNA"/>
</dbReference>
<protein>
    <submittedName>
        <fullName evidence="9">Acyl-CoA dehydrogenase</fullName>
    </submittedName>
</protein>
<dbReference type="Proteomes" id="UP000035932">
    <property type="component" value="Unassembled WGS sequence"/>
</dbReference>
<dbReference type="Gene3D" id="1.20.140.10">
    <property type="entry name" value="Butyryl-CoA Dehydrogenase, subunit A, domain 3"/>
    <property type="match status" value="1"/>
</dbReference>
<evidence type="ECO:0000256" key="3">
    <source>
        <dbReference type="ARBA" id="ARBA00022630"/>
    </source>
</evidence>
<dbReference type="AlphaFoldDB" id="A0A0J6XJG9"/>
<keyword evidence="10" id="KW-1185">Reference proteome</keyword>
<evidence type="ECO:0000256" key="2">
    <source>
        <dbReference type="ARBA" id="ARBA00009347"/>
    </source>
</evidence>
<dbReference type="GO" id="GO:0003995">
    <property type="term" value="F:acyl-CoA dehydrogenase activity"/>
    <property type="evidence" value="ECO:0007669"/>
    <property type="project" value="TreeGrafter"/>
</dbReference>
<dbReference type="OrthoDB" id="8677713at2"/>
<proteinExistence type="inferred from homology"/>
<dbReference type="Pfam" id="PF02771">
    <property type="entry name" value="Acyl-CoA_dh_N"/>
    <property type="match status" value="1"/>
</dbReference>
<dbReference type="Gene3D" id="1.10.540.10">
    <property type="entry name" value="Acyl-CoA dehydrogenase/oxidase, N-terminal domain"/>
    <property type="match status" value="1"/>
</dbReference>
<dbReference type="SUPFAM" id="SSF47203">
    <property type="entry name" value="Acyl-CoA dehydrogenase C-terminal domain-like"/>
    <property type="match status" value="1"/>
</dbReference>
<gene>
    <name evidence="9" type="ORF">ACS04_24040</name>
</gene>
<dbReference type="PATRIC" id="fig|66430.4.peg.287"/>
<dbReference type="InterPro" id="IPR009100">
    <property type="entry name" value="AcylCoA_DH/oxidase_NM_dom_sf"/>
</dbReference>
<evidence type="ECO:0000256" key="4">
    <source>
        <dbReference type="ARBA" id="ARBA00022827"/>
    </source>
</evidence>
<dbReference type="InterPro" id="IPR036250">
    <property type="entry name" value="AcylCo_DH-like_C"/>
</dbReference>
<comment type="similarity">
    <text evidence="2">Belongs to the acyl-CoA dehydrogenase family.</text>
</comment>
<feature type="region of interest" description="Disordered" evidence="6">
    <location>
        <begin position="169"/>
        <end position="188"/>
    </location>
</feature>
<evidence type="ECO:0000313" key="9">
    <source>
        <dbReference type="EMBL" id="KMO95334.1"/>
    </source>
</evidence>
<comment type="cofactor">
    <cofactor evidence="1">
        <name>FAD</name>
        <dbReference type="ChEBI" id="CHEBI:57692"/>
    </cofactor>
</comment>
<feature type="domain" description="Acyl-CoA dehydrogenase/oxidase C-terminal" evidence="7">
    <location>
        <begin position="203"/>
        <end position="325"/>
    </location>
</feature>
<evidence type="ECO:0000256" key="5">
    <source>
        <dbReference type="ARBA" id="ARBA00023002"/>
    </source>
</evidence>
<keyword evidence="4" id="KW-0274">FAD</keyword>
<evidence type="ECO:0000313" key="10">
    <source>
        <dbReference type="Proteomes" id="UP000035932"/>
    </source>
</evidence>
<dbReference type="InterPro" id="IPR009075">
    <property type="entry name" value="AcylCo_DH/oxidase_C"/>
</dbReference>
<dbReference type="RefSeq" id="WP_048478801.1">
    <property type="nucleotide sequence ID" value="NZ_JBIRUD010000028.1"/>
</dbReference>
<dbReference type="InterPro" id="IPR037069">
    <property type="entry name" value="AcylCoA_DH/ox_N_sf"/>
</dbReference>
<sequence>MRFLPSAEQSEFARTLHGLLGVSEVPAAVRAWGAGDHGPGRALWSRLARTGLFALAADEAYGGVGPLPVELALGFVELGRAGVPGPVVETAAAAVLLSELARPGAEGEEGGAEDAGDAGPAKRFLPGLAAGEALATLTLPGGGPYALDADAATYCFTVSAAGELRLAGGGPGVPLGSTDPARRLSRPAPDGELLAAGPRVLAAAETALGWARLLTAAQCLGVGEALLASTVAYVKQRTQFAVPIGSFQAVKHRLADTLLALEFARPLVWAAALGLAPREVAAAKLAAGGAAYASAMTALQLHGAVGYTEELDLSLWLRKARPLRDAWGSPSQCRAAVLRGAP</sequence>
<feature type="domain" description="Acyl-CoA dehydrogenase/oxidase N-terminal" evidence="8">
    <location>
        <begin position="8"/>
        <end position="90"/>
    </location>
</feature>
<dbReference type="STRING" id="66430.ACS04_24040"/>
<accession>A0A0J6XJG9</accession>
<reference evidence="9 10" key="1">
    <citation type="submission" date="2015-06" db="EMBL/GenBank/DDBJ databases">
        <title>Recapitulation of the evolution of biosynthetic gene clusters reveals hidden chemical diversity on bacterial genomes.</title>
        <authorList>
            <person name="Cruz-Morales P."/>
            <person name="Martinez-Guerrero C."/>
            <person name="Morales-Escalante M.A."/>
            <person name="Yanez-Guerra L.A."/>
            <person name="Kopp J.F."/>
            <person name="Feldmann J."/>
            <person name="Ramos-Aboites H.E."/>
            <person name="Barona-Gomez F."/>
        </authorList>
    </citation>
    <scope>NUCLEOTIDE SEQUENCE [LARGE SCALE GENOMIC DNA]</scope>
    <source>
        <strain evidence="9 10">ATCC 31245</strain>
    </source>
</reference>
<dbReference type="PANTHER" id="PTHR43884">
    <property type="entry name" value="ACYL-COA DEHYDROGENASE"/>
    <property type="match status" value="1"/>
</dbReference>
<comment type="caution">
    <text evidence="9">The sequence shown here is derived from an EMBL/GenBank/DDBJ whole genome shotgun (WGS) entry which is preliminary data.</text>
</comment>
<dbReference type="SUPFAM" id="SSF56645">
    <property type="entry name" value="Acyl-CoA dehydrogenase NM domain-like"/>
    <property type="match status" value="1"/>
</dbReference>
<keyword evidence="5" id="KW-0560">Oxidoreductase</keyword>
<dbReference type="GO" id="GO:0050660">
    <property type="term" value="F:flavin adenine dinucleotide binding"/>
    <property type="evidence" value="ECO:0007669"/>
    <property type="project" value="InterPro"/>
</dbReference>
<organism evidence="9 10">
    <name type="scientific">Streptomyces roseus</name>
    <dbReference type="NCBI Taxonomy" id="66430"/>
    <lineage>
        <taxon>Bacteria</taxon>
        <taxon>Bacillati</taxon>
        <taxon>Actinomycetota</taxon>
        <taxon>Actinomycetes</taxon>
        <taxon>Kitasatosporales</taxon>
        <taxon>Streptomycetaceae</taxon>
        <taxon>Streptomyces</taxon>
    </lineage>
</organism>
<dbReference type="InterPro" id="IPR013786">
    <property type="entry name" value="AcylCoA_DH/ox_N"/>
</dbReference>
<evidence type="ECO:0000259" key="7">
    <source>
        <dbReference type="Pfam" id="PF00441"/>
    </source>
</evidence>
<evidence type="ECO:0000256" key="6">
    <source>
        <dbReference type="SAM" id="MobiDB-lite"/>
    </source>
</evidence>
<evidence type="ECO:0000259" key="8">
    <source>
        <dbReference type="Pfam" id="PF02771"/>
    </source>
</evidence>
<name>A0A0J6XJG9_9ACTN</name>
<evidence type="ECO:0000256" key="1">
    <source>
        <dbReference type="ARBA" id="ARBA00001974"/>
    </source>
</evidence>
<dbReference type="PANTHER" id="PTHR43884:SF20">
    <property type="entry name" value="ACYL-COA DEHYDROGENASE FADE28"/>
    <property type="match status" value="1"/>
</dbReference>
<dbReference type="Pfam" id="PF00441">
    <property type="entry name" value="Acyl-CoA_dh_1"/>
    <property type="match status" value="1"/>
</dbReference>
<keyword evidence="3" id="KW-0285">Flavoprotein</keyword>